<evidence type="ECO:0000256" key="1">
    <source>
        <dbReference type="SAM" id="Phobius"/>
    </source>
</evidence>
<gene>
    <name evidence="2" type="ORF">ACFYQT_40795</name>
</gene>
<dbReference type="Proteomes" id="UP001601422">
    <property type="component" value="Unassembled WGS sequence"/>
</dbReference>
<accession>A0ABW6N8X7</accession>
<evidence type="ECO:0000313" key="2">
    <source>
        <dbReference type="EMBL" id="MFF0009731.1"/>
    </source>
</evidence>
<name>A0ABW6N8X7_9ACTN</name>
<reference evidence="2 3" key="1">
    <citation type="submission" date="2024-10" db="EMBL/GenBank/DDBJ databases">
        <title>The Natural Products Discovery Center: Release of the First 8490 Sequenced Strains for Exploring Actinobacteria Biosynthetic Diversity.</title>
        <authorList>
            <person name="Kalkreuter E."/>
            <person name="Kautsar S.A."/>
            <person name="Yang D."/>
            <person name="Bader C.D."/>
            <person name="Teijaro C.N."/>
            <person name="Fluegel L."/>
            <person name="Davis C.M."/>
            <person name="Simpson J.R."/>
            <person name="Lauterbach L."/>
            <person name="Steele A.D."/>
            <person name="Gui C."/>
            <person name="Meng S."/>
            <person name="Li G."/>
            <person name="Viehrig K."/>
            <person name="Ye F."/>
            <person name="Su P."/>
            <person name="Kiefer A.F."/>
            <person name="Nichols A."/>
            <person name="Cepeda A.J."/>
            <person name="Yan W."/>
            <person name="Fan B."/>
            <person name="Jiang Y."/>
            <person name="Adhikari A."/>
            <person name="Zheng C.-J."/>
            <person name="Schuster L."/>
            <person name="Cowan T.M."/>
            <person name="Smanski M.J."/>
            <person name="Chevrette M.G."/>
            <person name="De Carvalho L.P.S."/>
            <person name="Shen B."/>
        </authorList>
    </citation>
    <scope>NUCLEOTIDE SEQUENCE [LARGE SCALE GENOMIC DNA]</scope>
    <source>
        <strain evidence="2 3">NPDC005497</strain>
    </source>
</reference>
<keyword evidence="1" id="KW-1133">Transmembrane helix</keyword>
<dbReference type="RefSeq" id="WP_389835748.1">
    <property type="nucleotide sequence ID" value="NZ_JBIAJP010000023.1"/>
</dbReference>
<feature type="transmembrane region" description="Helical" evidence="1">
    <location>
        <begin position="24"/>
        <end position="45"/>
    </location>
</feature>
<evidence type="ECO:0000313" key="3">
    <source>
        <dbReference type="Proteomes" id="UP001601422"/>
    </source>
</evidence>
<keyword evidence="1" id="KW-0472">Membrane</keyword>
<keyword evidence="1" id="KW-0812">Transmembrane</keyword>
<dbReference type="EMBL" id="JBIAJP010000023">
    <property type="protein sequence ID" value="MFF0009731.1"/>
    <property type="molecule type" value="Genomic_DNA"/>
</dbReference>
<comment type="caution">
    <text evidence="2">The sequence shown here is derived from an EMBL/GenBank/DDBJ whole genome shotgun (WGS) entry which is preliminary data.</text>
</comment>
<sequence>MLTSAAALSKAAFPRVAGYVSSNFGYSAVLAVLLTFAGAQTALAWRSGTGTETDARRGCAR</sequence>
<organism evidence="2 3">
    <name type="scientific">Streptomyces tibetensis</name>
    <dbReference type="NCBI Taxonomy" id="2382123"/>
    <lineage>
        <taxon>Bacteria</taxon>
        <taxon>Bacillati</taxon>
        <taxon>Actinomycetota</taxon>
        <taxon>Actinomycetes</taxon>
        <taxon>Kitasatosporales</taxon>
        <taxon>Streptomycetaceae</taxon>
        <taxon>Streptomyces</taxon>
    </lineage>
</organism>
<keyword evidence="3" id="KW-1185">Reference proteome</keyword>
<proteinExistence type="predicted"/>
<protein>
    <submittedName>
        <fullName evidence="2">Uncharacterized protein</fullName>
    </submittedName>
</protein>